<gene>
    <name evidence="2" type="ORF">F2Q68_00004104</name>
</gene>
<accession>A0A8S9J7M2</accession>
<dbReference type="EMBL" id="QGKW02001660">
    <property type="protein sequence ID" value="KAF2578054.1"/>
    <property type="molecule type" value="Genomic_DNA"/>
</dbReference>
<proteinExistence type="predicted"/>
<sequence>MIDRNYKKTSTYRGKKSSVSRRNNIIPTTYRQNKSSEITPRKFHFPRKSLGIFRRNSEETNFRGNSEDYQFVGNLFGIYRGRTSSEVPTKCSDEMFLGIFIGKFRGNETSENSEEQGSLGIFRGTCPSKKKTTGLARPGTPRSGTSSASSPSFAGSTSSVPHSPPVEPPSGSPTKICDHPCPSTEP</sequence>
<organism evidence="2 3">
    <name type="scientific">Brassica cretica</name>
    <name type="common">Mustard</name>
    <dbReference type="NCBI Taxonomy" id="69181"/>
    <lineage>
        <taxon>Eukaryota</taxon>
        <taxon>Viridiplantae</taxon>
        <taxon>Streptophyta</taxon>
        <taxon>Embryophyta</taxon>
        <taxon>Tracheophyta</taxon>
        <taxon>Spermatophyta</taxon>
        <taxon>Magnoliopsida</taxon>
        <taxon>eudicotyledons</taxon>
        <taxon>Gunneridae</taxon>
        <taxon>Pentapetalae</taxon>
        <taxon>rosids</taxon>
        <taxon>malvids</taxon>
        <taxon>Brassicales</taxon>
        <taxon>Brassicaceae</taxon>
        <taxon>Brassiceae</taxon>
        <taxon>Brassica</taxon>
    </lineage>
</organism>
<feature type="region of interest" description="Disordered" evidence="1">
    <location>
        <begin position="1"/>
        <end position="23"/>
    </location>
</feature>
<protein>
    <submittedName>
        <fullName evidence="2">Uncharacterized protein</fullName>
    </submittedName>
</protein>
<name>A0A8S9J7M2_BRACR</name>
<evidence type="ECO:0000256" key="1">
    <source>
        <dbReference type="SAM" id="MobiDB-lite"/>
    </source>
</evidence>
<feature type="region of interest" description="Disordered" evidence="1">
    <location>
        <begin position="108"/>
        <end position="186"/>
    </location>
</feature>
<evidence type="ECO:0000313" key="2">
    <source>
        <dbReference type="EMBL" id="KAF2578054.1"/>
    </source>
</evidence>
<evidence type="ECO:0000313" key="3">
    <source>
        <dbReference type="Proteomes" id="UP000712281"/>
    </source>
</evidence>
<feature type="compositionally biased region" description="Pro residues" evidence="1">
    <location>
        <begin position="162"/>
        <end position="171"/>
    </location>
</feature>
<dbReference type="Proteomes" id="UP000712281">
    <property type="component" value="Unassembled WGS sequence"/>
</dbReference>
<comment type="caution">
    <text evidence="2">The sequence shown here is derived from an EMBL/GenBank/DDBJ whole genome shotgun (WGS) entry which is preliminary data.</text>
</comment>
<reference evidence="2" key="1">
    <citation type="submission" date="2019-12" db="EMBL/GenBank/DDBJ databases">
        <title>Genome sequencing and annotation of Brassica cretica.</title>
        <authorList>
            <person name="Studholme D.J."/>
            <person name="Sarris P.F."/>
        </authorList>
    </citation>
    <scope>NUCLEOTIDE SEQUENCE</scope>
    <source>
        <strain evidence="2">PFS-001/15</strain>
        <tissue evidence="2">Leaf</tissue>
    </source>
</reference>
<dbReference type="AlphaFoldDB" id="A0A8S9J7M2"/>
<feature type="compositionally biased region" description="Low complexity" evidence="1">
    <location>
        <begin position="138"/>
        <end position="161"/>
    </location>
</feature>